<keyword evidence="1" id="KW-0812">Transmembrane</keyword>
<gene>
    <name evidence="2" type="ORF">CCMP2556_LOCUS50037</name>
    <name evidence="3" type="ORF">CCMP2556_LOCUS50057</name>
</gene>
<dbReference type="EMBL" id="CAXAMN010026951">
    <property type="protein sequence ID" value="CAK9107221.1"/>
    <property type="molecule type" value="Genomic_DNA"/>
</dbReference>
<evidence type="ECO:0000313" key="3">
    <source>
        <dbReference type="EMBL" id="CAK9107221.1"/>
    </source>
</evidence>
<name>A0ABP0S479_9DINO</name>
<dbReference type="Proteomes" id="UP001642484">
    <property type="component" value="Unassembled WGS sequence"/>
</dbReference>
<keyword evidence="1" id="KW-0472">Membrane</keyword>
<protein>
    <submittedName>
        <fullName evidence="2">Uncharacterized protein</fullName>
    </submittedName>
</protein>
<evidence type="ECO:0000313" key="2">
    <source>
        <dbReference type="EMBL" id="CAK9107147.1"/>
    </source>
</evidence>
<feature type="transmembrane region" description="Helical" evidence="1">
    <location>
        <begin position="99"/>
        <end position="121"/>
    </location>
</feature>
<accession>A0ABP0S479</accession>
<keyword evidence="1" id="KW-1133">Transmembrane helix</keyword>
<keyword evidence="4" id="KW-1185">Reference proteome</keyword>
<proteinExistence type="predicted"/>
<comment type="caution">
    <text evidence="2">The sequence shown here is derived from an EMBL/GenBank/DDBJ whole genome shotgun (WGS) entry which is preliminary data.</text>
</comment>
<dbReference type="EMBL" id="CAXAMN010026940">
    <property type="protein sequence ID" value="CAK9107147.1"/>
    <property type="molecule type" value="Genomic_DNA"/>
</dbReference>
<organism evidence="2 4">
    <name type="scientific">Durusdinium trenchii</name>
    <dbReference type="NCBI Taxonomy" id="1381693"/>
    <lineage>
        <taxon>Eukaryota</taxon>
        <taxon>Sar</taxon>
        <taxon>Alveolata</taxon>
        <taxon>Dinophyceae</taxon>
        <taxon>Suessiales</taxon>
        <taxon>Symbiodiniaceae</taxon>
        <taxon>Durusdinium</taxon>
    </lineage>
</organism>
<sequence>MVFDFAPVIFSPCLQDDLSATLDEPLWFHAAEHVEELRTFARGFKGTRYLHLIDIFGYSKKMSQAWSKRGYKAAQYDILLGGRSDDILSKRGFLNLFRLGLSLVVGGVIIGGPPCAMNVFLSTSVHKRHLLGSKGDLKNKKVRMSNLIVQNLGVFLELLFEEERFFFVVLEQPTSSWLFKLEWMIAMGALLGCRKIHTWLCFFQHDLLKPTHLFGNLTNLEEMARHLTAADRKKYKARLEDRQSKRKRPRAYYKKDAQGRVHGCADLSKTADYTASFCTALFQIWVDAFDQIDQN</sequence>
<reference evidence="2 4" key="1">
    <citation type="submission" date="2024-02" db="EMBL/GenBank/DDBJ databases">
        <authorList>
            <person name="Chen Y."/>
            <person name="Shah S."/>
            <person name="Dougan E. K."/>
            <person name="Thang M."/>
            <person name="Chan C."/>
        </authorList>
    </citation>
    <scope>NUCLEOTIDE SEQUENCE [LARGE SCALE GENOMIC DNA]</scope>
</reference>
<evidence type="ECO:0000313" key="4">
    <source>
        <dbReference type="Proteomes" id="UP001642484"/>
    </source>
</evidence>
<evidence type="ECO:0000256" key="1">
    <source>
        <dbReference type="SAM" id="Phobius"/>
    </source>
</evidence>